<name>A0ABN6JLT7_9BURK</name>
<proteinExistence type="predicted"/>
<dbReference type="EMBL" id="AP024956">
    <property type="protein sequence ID" value="BCZ81851.1"/>
    <property type="molecule type" value="Genomic_DNA"/>
</dbReference>
<keyword evidence="2" id="KW-1185">Reference proteome</keyword>
<organism evidence="1 2">
    <name type="scientific">Paraburkholderia terrae</name>
    <dbReference type="NCBI Taxonomy" id="311230"/>
    <lineage>
        <taxon>Bacteria</taxon>
        <taxon>Pseudomonadati</taxon>
        <taxon>Pseudomonadota</taxon>
        <taxon>Betaproteobacteria</taxon>
        <taxon>Burkholderiales</taxon>
        <taxon>Burkholderiaceae</taxon>
        <taxon>Paraburkholderia</taxon>
    </lineage>
</organism>
<sequence>MLLELMHELSEIETRIGYSSTSRETGLLERLLDLRVRAEFLTYLVAVQVLAKDATGRWLAVGSVVAAEHIWMAANGGIADWLERVSISSWSQNIAERIDLDLPHGMDAECIASIFSATPRLDFRATFVRTIYHECLDHLTATRWFIGG</sequence>
<evidence type="ECO:0000313" key="1">
    <source>
        <dbReference type="EMBL" id="BCZ81851.1"/>
    </source>
</evidence>
<evidence type="ECO:0000313" key="2">
    <source>
        <dbReference type="Proteomes" id="UP001319874"/>
    </source>
</evidence>
<gene>
    <name evidence="1" type="ORF">PTKU64_55260</name>
</gene>
<reference evidence="1 2" key="1">
    <citation type="journal article" date="2022" name="Front. Microbiol.">
        <title>Identification and characterization of a novel class of self-sufficient cytochrome P450 hydroxylase involved in cyclohexanecarboxylate degradation in Paraburkholderia terrae strain KU-64.</title>
        <authorList>
            <person name="Yamamoto T."/>
            <person name="Hasegawa Y."/>
            <person name="Iwaki H."/>
        </authorList>
    </citation>
    <scope>NUCLEOTIDE SEQUENCE [LARGE SCALE GENOMIC DNA]</scope>
    <source>
        <strain evidence="1 2">KU-64</strain>
    </source>
</reference>
<accession>A0ABN6JLT7</accession>
<dbReference type="Proteomes" id="UP001319874">
    <property type="component" value="Chromosome 2"/>
</dbReference>
<protein>
    <submittedName>
        <fullName evidence="1">Uncharacterized protein</fullName>
    </submittedName>
</protein>